<dbReference type="GO" id="GO:0016559">
    <property type="term" value="P:peroxisome fission"/>
    <property type="evidence" value="ECO:0007669"/>
    <property type="project" value="InterPro"/>
</dbReference>
<dbReference type="PANTHER" id="PTHR12652">
    <property type="entry name" value="PEROXISOMAL BIOGENESIS FACTOR 11"/>
    <property type="match status" value="1"/>
</dbReference>
<dbReference type="InterPro" id="IPR008733">
    <property type="entry name" value="PEX11"/>
</dbReference>
<evidence type="ECO:0000256" key="1">
    <source>
        <dbReference type="ARBA" id="ARBA00022593"/>
    </source>
</evidence>
<keyword evidence="2" id="KW-0472">Membrane</keyword>
<name>A0A1L7XLA1_9HELO</name>
<dbReference type="Pfam" id="PF05648">
    <property type="entry name" value="PEX11"/>
    <property type="match status" value="1"/>
</dbReference>
<reference evidence="5 6" key="1">
    <citation type="submission" date="2016-03" db="EMBL/GenBank/DDBJ databases">
        <authorList>
            <person name="Ploux O."/>
        </authorList>
    </citation>
    <scope>NUCLEOTIDE SEQUENCE [LARGE SCALE GENOMIC DNA]</scope>
    <source>
        <strain evidence="5 6">UAMH 11012</strain>
    </source>
</reference>
<dbReference type="Proteomes" id="UP000184330">
    <property type="component" value="Unassembled WGS sequence"/>
</dbReference>
<evidence type="ECO:0000313" key="5">
    <source>
        <dbReference type="EMBL" id="CZR65835.1"/>
    </source>
</evidence>
<gene>
    <name evidence="5" type="ORF">PAC_15735</name>
</gene>
<keyword evidence="3" id="KW-0576">Peroxisome</keyword>
<proteinExistence type="predicted"/>
<dbReference type="AlphaFoldDB" id="A0A1L7XLA1"/>
<comment type="subcellular location">
    <subcellularLocation>
        <location evidence="4">Peroxisome membrane</location>
    </subcellularLocation>
</comment>
<dbReference type="OrthoDB" id="10005898at2759"/>
<dbReference type="GO" id="GO:0005778">
    <property type="term" value="C:peroxisomal membrane"/>
    <property type="evidence" value="ECO:0007669"/>
    <property type="project" value="UniProtKB-SubCell"/>
</dbReference>
<sequence>MASDKASQLPFSAASLINPKTDERIARLSKVLSTSSGVDATLTLIGYGLFFVSSQISKLESLELRALTRPGASATTLKHGASSFVKLAELEASTKTLAGMCSDFRTFTRLWGMLGVYAMAKRNYVDPPKDMVLRAVSYGQTLSLGAYYVYENGYYLAGKGVLRGWTAADIKRWAKTSLRMFLAYVVMEFVRLYRGRQLRETRKVKAVDEKEKQAIEAEEAVWWRSAKMNVAYTPLAMHWASEAGLLSDGVVGALMSWVGLIKFRAAWAQTA</sequence>
<keyword evidence="1" id="KW-0962">Peroxisome biogenesis</keyword>
<evidence type="ECO:0000313" key="6">
    <source>
        <dbReference type="Proteomes" id="UP000184330"/>
    </source>
</evidence>
<evidence type="ECO:0000256" key="4">
    <source>
        <dbReference type="ARBA" id="ARBA00046271"/>
    </source>
</evidence>
<accession>A0A1L7XLA1</accession>
<keyword evidence="6" id="KW-1185">Reference proteome</keyword>
<organism evidence="5 6">
    <name type="scientific">Phialocephala subalpina</name>
    <dbReference type="NCBI Taxonomy" id="576137"/>
    <lineage>
        <taxon>Eukaryota</taxon>
        <taxon>Fungi</taxon>
        <taxon>Dikarya</taxon>
        <taxon>Ascomycota</taxon>
        <taxon>Pezizomycotina</taxon>
        <taxon>Leotiomycetes</taxon>
        <taxon>Helotiales</taxon>
        <taxon>Mollisiaceae</taxon>
        <taxon>Phialocephala</taxon>
        <taxon>Phialocephala fortinii species complex</taxon>
    </lineage>
</organism>
<evidence type="ECO:0000256" key="3">
    <source>
        <dbReference type="ARBA" id="ARBA00023140"/>
    </source>
</evidence>
<protein>
    <submittedName>
        <fullName evidence="5">Uncharacterized protein</fullName>
    </submittedName>
</protein>
<evidence type="ECO:0000256" key="2">
    <source>
        <dbReference type="ARBA" id="ARBA00023136"/>
    </source>
</evidence>
<dbReference type="STRING" id="576137.A0A1L7XLA1"/>
<dbReference type="PANTHER" id="PTHR12652:SF25">
    <property type="entry name" value="MICROBODY (PEROXISOME) PROLIFERATION PROTEIN PEROXIN 11C (EUROFUNG)"/>
    <property type="match status" value="1"/>
</dbReference>
<dbReference type="EMBL" id="FJOG01000033">
    <property type="protein sequence ID" value="CZR65835.1"/>
    <property type="molecule type" value="Genomic_DNA"/>
</dbReference>